<dbReference type="InterPro" id="IPR036282">
    <property type="entry name" value="Glutathione-S-Trfase_C_sf"/>
</dbReference>
<dbReference type="AlphaFoldDB" id="A0YC26"/>
<gene>
    <name evidence="2" type="ORF">GP2143_07344</name>
</gene>
<evidence type="ECO:0000313" key="2">
    <source>
        <dbReference type="EMBL" id="EAW31345.1"/>
    </source>
</evidence>
<dbReference type="Pfam" id="PF00043">
    <property type="entry name" value="GST_C"/>
    <property type="match status" value="1"/>
</dbReference>
<dbReference type="InterPro" id="IPR036249">
    <property type="entry name" value="Thioredoxin-like_sf"/>
</dbReference>
<protein>
    <submittedName>
        <fullName evidence="2">Glutathione S-transferase</fullName>
    </submittedName>
</protein>
<evidence type="ECO:0000259" key="1">
    <source>
        <dbReference type="PROSITE" id="PS50404"/>
    </source>
</evidence>
<sequence>MSDSKKEVMESLLAAFPAWTVKPYVHWAIHVSLYSAKTRSYMIKKGIHFTETSPMAGVAGAKDRWAEVIMPTLGYSTLPVLDLPDGTFISDTTAIVRYLEEQHPEPSMLPANPIMRALAWLIFNYGTEGLFLNAQHYRWSFTESAEYAAADIGRAIAGPTNFEAIKMMGENFQAMKLEKFPTEVGITPETIPAIEKSTKLLFDKLDAHFRHYPYILGGRPSIADAAMMETLYGHMGRDIYPANIMKKTAPALYRWTETMNRPGIVDAELSQVAQEYLAPDNLPDTLLDFLKLVSDDFGPQLDASAKAYENWLAIAPERPEGAIITVDGSAMNRQKIGKMTYSQQGVTVKRDAWPDVPNMHQYVLEVVAAMNANEKSNWSELMQTVGGEVFVSTRLSRPITIHKHQPPYAYVLGPKSV</sequence>
<keyword evidence="3" id="KW-1185">Reference proteome</keyword>
<dbReference type="Proteomes" id="UP000004931">
    <property type="component" value="Unassembled WGS sequence"/>
</dbReference>
<dbReference type="OrthoDB" id="7054557at2"/>
<dbReference type="eggNOG" id="COG0625">
    <property type="taxonomic scope" value="Bacteria"/>
</dbReference>
<accession>A0YC26</accession>
<name>A0YC26_9GAMM</name>
<keyword evidence="2" id="KW-0808">Transferase</keyword>
<dbReference type="GO" id="GO:0016740">
    <property type="term" value="F:transferase activity"/>
    <property type="evidence" value="ECO:0007669"/>
    <property type="project" value="UniProtKB-KW"/>
</dbReference>
<dbReference type="STRING" id="247633.GP2143_07344"/>
<evidence type="ECO:0000313" key="3">
    <source>
        <dbReference type="Proteomes" id="UP000004931"/>
    </source>
</evidence>
<organism evidence="2 3">
    <name type="scientific">marine gamma proteobacterium HTCC2143</name>
    <dbReference type="NCBI Taxonomy" id="247633"/>
    <lineage>
        <taxon>Bacteria</taxon>
        <taxon>Pseudomonadati</taxon>
        <taxon>Pseudomonadota</taxon>
        <taxon>Gammaproteobacteria</taxon>
        <taxon>Cellvibrionales</taxon>
        <taxon>Spongiibacteraceae</taxon>
        <taxon>BD1-7 clade</taxon>
    </lineage>
</organism>
<reference evidence="2 3" key="1">
    <citation type="journal article" date="2010" name="J. Bacteriol.">
        <title>Genome sequence of the oligotrophic marine Gammaproteobacterium HTCC2143, isolated from the Oregon Coast.</title>
        <authorList>
            <person name="Oh H.M."/>
            <person name="Kang I."/>
            <person name="Ferriera S."/>
            <person name="Giovannoni S.J."/>
            <person name="Cho J.C."/>
        </authorList>
    </citation>
    <scope>NUCLEOTIDE SEQUENCE [LARGE SCALE GENOMIC DNA]</scope>
    <source>
        <strain evidence="2 3">HTCC2143</strain>
    </source>
</reference>
<dbReference type="SUPFAM" id="SSF52833">
    <property type="entry name" value="Thioredoxin-like"/>
    <property type="match status" value="1"/>
</dbReference>
<feature type="domain" description="GST N-terminal" evidence="1">
    <location>
        <begin position="22"/>
        <end position="107"/>
    </location>
</feature>
<proteinExistence type="predicted"/>
<dbReference type="SUPFAM" id="SSF47616">
    <property type="entry name" value="GST C-terminal domain-like"/>
    <property type="match status" value="1"/>
</dbReference>
<dbReference type="PROSITE" id="PS50404">
    <property type="entry name" value="GST_NTER"/>
    <property type="match status" value="1"/>
</dbReference>
<comment type="caution">
    <text evidence="2">The sequence shown here is derived from an EMBL/GenBank/DDBJ whole genome shotgun (WGS) entry which is preliminary data.</text>
</comment>
<dbReference type="EMBL" id="AAVT01000003">
    <property type="protein sequence ID" value="EAW31345.1"/>
    <property type="molecule type" value="Genomic_DNA"/>
</dbReference>
<dbReference type="InterPro" id="IPR004046">
    <property type="entry name" value="GST_C"/>
</dbReference>
<dbReference type="Gene3D" id="1.20.1050.10">
    <property type="match status" value="2"/>
</dbReference>
<dbReference type="InterPro" id="IPR004045">
    <property type="entry name" value="Glutathione_S-Trfase_N"/>
</dbReference>
<dbReference type="Pfam" id="PF13409">
    <property type="entry name" value="GST_N_2"/>
    <property type="match status" value="1"/>
</dbReference>
<dbReference type="Gene3D" id="3.40.30.10">
    <property type="entry name" value="Glutaredoxin"/>
    <property type="match status" value="1"/>
</dbReference>